<dbReference type="SUPFAM" id="SSF81321">
    <property type="entry name" value="Family A G protein-coupled receptor-like"/>
    <property type="match status" value="1"/>
</dbReference>
<keyword evidence="3 9" id="KW-0812">Transmembrane</keyword>
<dbReference type="PANTHER" id="PTHR24247:SF191">
    <property type="entry name" value="MUSCARINIC ACETYLCHOLINE RECEPTOR, B-TYPE, ISOFORM A"/>
    <property type="match status" value="1"/>
</dbReference>
<evidence type="ECO:0000256" key="6">
    <source>
        <dbReference type="ARBA" id="ARBA00023136"/>
    </source>
</evidence>
<evidence type="ECO:0000313" key="10">
    <source>
        <dbReference type="EMBL" id="VDP05861.1"/>
    </source>
</evidence>
<comment type="similarity">
    <text evidence="9">Belongs to the G-protein coupled receptor 1 family.</text>
</comment>
<proteinExistence type="inferred from homology"/>
<dbReference type="PROSITE" id="PS00237">
    <property type="entry name" value="G_PROTEIN_RECEP_F1_1"/>
    <property type="match status" value="1"/>
</dbReference>
<dbReference type="GO" id="GO:0007187">
    <property type="term" value="P:G protein-coupled receptor signaling pathway, coupled to cyclic nucleotide second messenger"/>
    <property type="evidence" value="ECO:0007669"/>
    <property type="project" value="TreeGrafter"/>
</dbReference>
<dbReference type="InterPro" id="IPR017452">
    <property type="entry name" value="GPCR_Rhodpsn_7TM"/>
</dbReference>
<dbReference type="PROSITE" id="PS50262">
    <property type="entry name" value="G_PROTEIN_RECEP_F1_2"/>
    <property type="match status" value="1"/>
</dbReference>
<protein>
    <submittedName>
        <fullName evidence="10">Uncharacterized protein</fullName>
    </submittedName>
</protein>
<evidence type="ECO:0000256" key="5">
    <source>
        <dbReference type="ARBA" id="ARBA00023040"/>
    </source>
</evidence>
<dbReference type="GO" id="GO:0016907">
    <property type="term" value="F:G protein-coupled acetylcholine receptor activity"/>
    <property type="evidence" value="ECO:0007669"/>
    <property type="project" value="TreeGrafter"/>
</dbReference>
<evidence type="ECO:0000256" key="4">
    <source>
        <dbReference type="ARBA" id="ARBA00022989"/>
    </source>
</evidence>
<evidence type="ECO:0000256" key="8">
    <source>
        <dbReference type="ARBA" id="ARBA00023224"/>
    </source>
</evidence>
<keyword evidence="4" id="KW-1133">Transmembrane helix</keyword>
<dbReference type="STRING" id="48269.A0A183MBF6"/>
<organism evidence="10 11">
    <name type="scientific">Schistosoma margrebowiei</name>
    <dbReference type="NCBI Taxonomy" id="48269"/>
    <lineage>
        <taxon>Eukaryota</taxon>
        <taxon>Metazoa</taxon>
        <taxon>Spiralia</taxon>
        <taxon>Lophotrochozoa</taxon>
        <taxon>Platyhelminthes</taxon>
        <taxon>Trematoda</taxon>
        <taxon>Digenea</taxon>
        <taxon>Strigeidida</taxon>
        <taxon>Schistosomatoidea</taxon>
        <taxon>Schistosomatidae</taxon>
        <taxon>Schistosoma</taxon>
    </lineage>
</organism>
<dbReference type="PRINTS" id="PR00237">
    <property type="entry name" value="GPCRRHODOPSN"/>
</dbReference>
<evidence type="ECO:0000256" key="1">
    <source>
        <dbReference type="ARBA" id="ARBA00004651"/>
    </source>
</evidence>
<dbReference type="Proteomes" id="UP000277204">
    <property type="component" value="Unassembled WGS sequence"/>
</dbReference>
<evidence type="ECO:0000313" key="11">
    <source>
        <dbReference type="Proteomes" id="UP000277204"/>
    </source>
</evidence>
<dbReference type="Gene3D" id="1.20.1070.10">
    <property type="entry name" value="Rhodopsin 7-helix transmembrane proteins"/>
    <property type="match status" value="1"/>
</dbReference>
<dbReference type="GO" id="GO:0045202">
    <property type="term" value="C:synapse"/>
    <property type="evidence" value="ECO:0007669"/>
    <property type="project" value="TreeGrafter"/>
</dbReference>
<dbReference type="GO" id="GO:0004993">
    <property type="term" value="F:G protein-coupled serotonin receptor activity"/>
    <property type="evidence" value="ECO:0007669"/>
    <property type="project" value="TreeGrafter"/>
</dbReference>
<gene>
    <name evidence="10" type="ORF">SMRZ_LOCUS13381</name>
</gene>
<keyword evidence="11" id="KW-1185">Reference proteome</keyword>
<accession>A0A183MBF6</accession>
<dbReference type="GO" id="GO:0005886">
    <property type="term" value="C:plasma membrane"/>
    <property type="evidence" value="ECO:0007669"/>
    <property type="project" value="UniProtKB-SubCell"/>
</dbReference>
<dbReference type="GO" id="GO:0007197">
    <property type="term" value="P:adenylate cyclase-inhibiting G protein-coupled acetylcholine receptor signaling pathway"/>
    <property type="evidence" value="ECO:0007669"/>
    <property type="project" value="TreeGrafter"/>
</dbReference>
<dbReference type="PANTHER" id="PTHR24247">
    <property type="entry name" value="5-HYDROXYTRYPTAMINE RECEPTOR"/>
    <property type="match status" value="1"/>
</dbReference>
<reference evidence="10 11" key="1">
    <citation type="submission" date="2018-11" db="EMBL/GenBank/DDBJ databases">
        <authorList>
            <consortium name="Pathogen Informatics"/>
        </authorList>
    </citation>
    <scope>NUCLEOTIDE SEQUENCE [LARGE SCALE GENOMIC DNA]</scope>
    <source>
        <strain evidence="10 11">Zambia</strain>
    </source>
</reference>
<evidence type="ECO:0000256" key="3">
    <source>
        <dbReference type="ARBA" id="ARBA00022692"/>
    </source>
</evidence>
<dbReference type="GO" id="GO:0030425">
    <property type="term" value="C:dendrite"/>
    <property type="evidence" value="ECO:0007669"/>
    <property type="project" value="TreeGrafter"/>
</dbReference>
<comment type="subcellular location">
    <subcellularLocation>
        <location evidence="1">Cell membrane</location>
        <topology evidence="1">Multi-pass membrane protein</topology>
    </subcellularLocation>
</comment>
<keyword evidence="5 9" id="KW-0297">G-protein coupled receptor</keyword>
<keyword evidence="7 9" id="KW-0675">Receptor</keyword>
<keyword evidence="8 9" id="KW-0807">Transducer</keyword>
<name>A0A183MBF6_9TREM</name>
<dbReference type="EMBL" id="UZAI01009826">
    <property type="protein sequence ID" value="VDP05861.1"/>
    <property type="molecule type" value="Genomic_DNA"/>
</dbReference>
<keyword evidence="2" id="KW-1003">Cell membrane</keyword>
<sequence length="180" mass="20756">MNYTFTSIFPSFTTSIIALLATTISTATLGGNIIVLIAFFIERSLRIPSNYFIASLAMTDVLIDFSACLTSQYTVFLITLDRFCLVKIPAKYRNWRTYNKVSCFFLVLYIYISNLLICQILLFILFHTYCIPYPFLLYRSSAKIHSMSDHHYILAYVDISNPYRNTTEILMALVLIIETN</sequence>
<evidence type="ECO:0000256" key="2">
    <source>
        <dbReference type="ARBA" id="ARBA00022475"/>
    </source>
</evidence>
<dbReference type="AlphaFoldDB" id="A0A183MBF6"/>
<dbReference type="InterPro" id="IPR000276">
    <property type="entry name" value="GPCR_Rhodpsn"/>
</dbReference>
<evidence type="ECO:0000256" key="9">
    <source>
        <dbReference type="RuleBase" id="RU000688"/>
    </source>
</evidence>
<keyword evidence="6" id="KW-0472">Membrane</keyword>
<evidence type="ECO:0000256" key="7">
    <source>
        <dbReference type="ARBA" id="ARBA00023170"/>
    </source>
</evidence>